<organism evidence="2 3">
    <name type="scientific">Hufsiella arboris</name>
    <dbReference type="NCBI Taxonomy" id="2695275"/>
    <lineage>
        <taxon>Bacteria</taxon>
        <taxon>Pseudomonadati</taxon>
        <taxon>Bacteroidota</taxon>
        <taxon>Sphingobacteriia</taxon>
        <taxon>Sphingobacteriales</taxon>
        <taxon>Sphingobacteriaceae</taxon>
        <taxon>Hufsiella</taxon>
    </lineage>
</organism>
<evidence type="ECO:0000313" key="3">
    <source>
        <dbReference type="Proteomes" id="UP000466586"/>
    </source>
</evidence>
<dbReference type="Proteomes" id="UP000466586">
    <property type="component" value="Unassembled WGS sequence"/>
</dbReference>
<evidence type="ECO:0000256" key="1">
    <source>
        <dbReference type="SAM" id="Phobius"/>
    </source>
</evidence>
<proteinExistence type="predicted"/>
<feature type="transmembrane region" description="Helical" evidence="1">
    <location>
        <begin position="12"/>
        <end position="30"/>
    </location>
</feature>
<keyword evidence="1" id="KW-0812">Transmembrane</keyword>
<reference evidence="2 3" key="1">
    <citation type="submission" date="2019-11" db="EMBL/GenBank/DDBJ databases">
        <title>Pedobacter sp. HMF7647 Genome sequencing and assembly.</title>
        <authorList>
            <person name="Kang H."/>
            <person name="Kim H."/>
            <person name="Joh K."/>
        </authorList>
    </citation>
    <scope>NUCLEOTIDE SEQUENCE [LARGE SCALE GENOMIC DNA]</scope>
    <source>
        <strain evidence="2 3">HMF7647</strain>
    </source>
</reference>
<feature type="transmembrane region" description="Helical" evidence="1">
    <location>
        <begin position="36"/>
        <end position="61"/>
    </location>
</feature>
<dbReference type="RefSeq" id="WP_160843931.1">
    <property type="nucleotide sequence ID" value="NZ_WVHT01000003.1"/>
</dbReference>
<keyword evidence="1" id="KW-1133">Transmembrane helix</keyword>
<comment type="caution">
    <text evidence="2">The sequence shown here is derived from an EMBL/GenBank/DDBJ whole genome shotgun (WGS) entry which is preliminary data.</text>
</comment>
<sequence>MKIPVNLLKRSRVPALCIILVVSTLCIAWFNNQSKFANYFFTQPLAWCAFVILIIVILVNVDDYIHERQHR</sequence>
<dbReference type="AlphaFoldDB" id="A0A7K1Y8J3"/>
<gene>
    <name evidence="2" type="ORF">GS399_07125</name>
</gene>
<keyword evidence="3" id="KW-1185">Reference proteome</keyword>
<name>A0A7K1Y8J3_9SPHI</name>
<dbReference type="EMBL" id="WVHT01000003">
    <property type="protein sequence ID" value="MXV50740.1"/>
    <property type="molecule type" value="Genomic_DNA"/>
</dbReference>
<accession>A0A7K1Y8J3</accession>
<keyword evidence="1" id="KW-0472">Membrane</keyword>
<evidence type="ECO:0000313" key="2">
    <source>
        <dbReference type="EMBL" id="MXV50740.1"/>
    </source>
</evidence>
<protein>
    <submittedName>
        <fullName evidence="2">Uncharacterized protein</fullName>
    </submittedName>
</protein>